<dbReference type="EMBL" id="CP000125">
    <property type="protein sequence ID" value="ABA53161.1"/>
    <property type="molecule type" value="Genomic_DNA"/>
</dbReference>
<dbReference type="AlphaFoldDB" id="Q3JGP6"/>
<accession>Q3JGP6</accession>
<reference evidence="2 3" key="1">
    <citation type="submission" date="2005-09" db="EMBL/GenBank/DDBJ databases">
        <authorList>
            <person name="Woods D.E."/>
            <person name="Nierman W.C."/>
        </authorList>
    </citation>
    <scope>NUCLEOTIDE SEQUENCE [LARGE SCALE GENOMIC DNA]</scope>
    <source>
        <strain evidence="2 3">1710b</strain>
    </source>
</reference>
<dbReference type="Proteomes" id="UP000002700">
    <property type="component" value="Chromosome II"/>
</dbReference>
<protein>
    <submittedName>
        <fullName evidence="2">Uncharacterized protein</fullName>
    </submittedName>
</protein>
<dbReference type="EnsemblBacteria" id="ABA53161">
    <property type="protein sequence ID" value="ABA53161"/>
    <property type="gene ID" value="BURPS1710b_A2107"/>
</dbReference>
<evidence type="ECO:0000313" key="3">
    <source>
        <dbReference type="Proteomes" id="UP000002700"/>
    </source>
</evidence>
<sequence>MGITHRRRPLAFEYRVLRVGFGVGGSARDRRHFEDAMVMALGRALRFRRSRARRAAAFRRRVVDPVQRAREPAGEHVAKLAFLARLREHERRMTQFDLRARGGRLGFDDREQAPAALRQALQVMLEHRHPGDPVLLRLLVAPVIRRLVTGAVEDVRVGVAAERLFHRRMVVREEMARHVQHRQRVGGPDAGVRIDVDRQLRLHRVTPWGKTRGALGARAASSTRRRSSSTRVSCIGSVENGLRTKHAGVQDTRLRAPDLLEHAHPVFAHDLADARRLPSRALHRGRQVREFADRSDAFRIHDLAEIREPAVAALVVREPIEEIDAVALREIGADADRVLADQVHDVADRLDVIVDRRVDPALQERREHRHPDEAARVRDLLQLRVALVARMLLETRRQAVRVAHGFLRERDRLRRRVAADVRQVDHDPDAVHLGDHLAAEIRQPAVALVAAGADEVLRVVAKLHDAHAHVGERLDIAQVVLERVRVLEAEDHARAAFPLRAEDVVRRAHERQQFAVLANLLFHQRDVVDRLSEVLPHGHRAVRGRHAALLHVFEHRAFELRNVQAIDDDAVLVQRAHGFSSLVGAWVGRRANARRSFRSGVSVDREAFAKREDLAPHALFGRVIAFRVRAQGLEHLENQPADLAELRCAEAARRARRRAEADARRDRRLLRIERNAVLVARDARALERLLDLRALQALRAQIDEQQMVVGAARHEIDAARLQHVAERLRVREHAIDVGLEIVCQRLAERHRLAGDHVHQRAALQAGEHRRVDLLRDLLVVGQHEAAARAAQRLVRRRRDDVRVFDRVRMAARGDHAGDMRHVDHQLRADRIGDRAKPREVELARIGGEAGDDEARLVLLRERLDLVVIDQHRVAAHAVLERVEPLAGQRRLRAVREVSARVERHSEHRVARLREREHHRAVRLGARVRLHVRMAGVEEPLHALDRERLDFVGEFATAVIALARIAFRILVGQHRALRIEHRARHDVLRRDQLDLRLLAFEFLEDRAAHGRVALGERLREEGIGVRHEASRH</sequence>
<name>Q3JGP6_BURP1</name>
<dbReference type="HOGENOM" id="CLU_294191_0_0_4"/>
<proteinExistence type="predicted"/>
<evidence type="ECO:0000256" key="1">
    <source>
        <dbReference type="SAM" id="MobiDB-lite"/>
    </source>
</evidence>
<feature type="region of interest" description="Disordered" evidence="1">
    <location>
        <begin position="213"/>
        <end position="232"/>
    </location>
</feature>
<evidence type="ECO:0000313" key="2">
    <source>
        <dbReference type="EMBL" id="ABA53161.1"/>
    </source>
</evidence>
<dbReference type="KEGG" id="bpm:BURPS1710b_A2107"/>
<organism evidence="2 3">
    <name type="scientific">Burkholderia pseudomallei (strain 1710b)</name>
    <dbReference type="NCBI Taxonomy" id="320372"/>
    <lineage>
        <taxon>Bacteria</taxon>
        <taxon>Pseudomonadati</taxon>
        <taxon>Pseudomonadota</taxon>
        <taxon>Betaproteobacteria</taxon>
        <taxon>Burkholderiales</taxon>
        <taxon>Burkholderiaceae</taxon>
        <taxon>Burkholderia</taxon>
        <taxon>pseudomallei group</taxon>
    </lineage>
</organism>
<gene>
    <name evidence="2" type="ordered locus">BURPS1710b_A2107</name>
</gene>